<organism evidence="2 3">
    <name type="scientific">Selenomonas ruminis</name>
    <dbReference type="NCBI Taxonomy" id="2593411"/>
    <lineage>
        <taxon>Bacteria</taxon>
        <taxon>Bacillati</taxon>
        <taxon>Bacillota</taxon>
        <taxon>Negativicutes</taxon>
        <taxon>Selenomonadales</taxon>
        <taxon>Selenomonadaceae</taxon>
        <taxon>Selenomonas</taxon>
    </lineage>
</organism>
<evidence type="ECO:0000313" key="3">
    <source>
        <dbReference type="Proteomes" id="UP000323646"/>
    </source>
</evidence>
<feature type="signal peptide" evidence="1">
    <location>
        <begin position="1"/>
        <end position="30"/>
    </location>
</feature>
<proteinExistence type="predicted"/>
<dbReference type="Pfam" id="PF03783">
    <property type="entry name" value="CsgG"/>
    <property type="match status" value="1"/>
</dbReference>
<evidence type="ECO:0000313" key="2">
    <source>
        <dbReference type="EMBL" id="TYZ23953.1"/>
    </source>
</evidence>
<dbReference type="Gene3D" id="3.40.50.10610">
    <property type="entry name" value="ABC-type transport auxiliary lipoprotein component"/>
    <property type="match status" value="1"/>
</dbReference>
<reference evidence="2 3" key="1">
    <citation type="submission" date="2019-08" db="EMBL/GenBank/DDBJ databases">
        <title>Selenomonas sp. mPRGC5 and Selenomonas sp. mPRGC8 isolated from ruminal fluid of dairy goat (Capra hircus).</title>
        <authorList>
            <person name="Poothong S."/>
            <person name="Nuengjamnong C."/>
            <person name="Tanasupawat S."/>
        </authorList>
    </citation>
    <scope>NUCLEOTIDE SEQUENCE [LARGE SCALE GENOMIC DNA]</scope>
    <source>
        <strain evidence="3">mPRGC5</strain>
    </source>
</reference>
<dbReference type="InterPro" id="IPR005534">
    <property type="entry name" value="Curli_assmbl/transp-comp_CsgG"/>
</dbReference>
<gene>
    <name evidence="2" type="ORF">FZ040_04315</name>
</gene>
<accession>A0A5D6W6R6</accession>
<sequence>MDTIKWLRKWGAVLLGSVLIAGGFSSAVQAADRPVVMVVGFQNRVSKSKVTLTDFQMEPDEMLPGPRTTLEAELSLSPRIDVRTMDTDVMRARYDEIAIMDQLGKGEVIPELENEADYLIYGYLTNVSNIKSQGGTIGIGGKDKTAHVELSMRVIDAHTGRVVFVTTADSRRKSELSYHAIIQRKSAGTETAVSRALDIAAQNLAYKFLQAM</sequence>
<dbReference type="RefSeq" id="WP_149170880.1">
    <property type="nucleotide sequence ID" value="NZ_VTOY01000002.1"/>
</dbReference>
<dbReference type="OrthoDB" id="1664225at2"/>
<protein>
    <recommendedName>
        <fullName evidence="4">Curli production assembly/transport component CsgG</fullName>
    </recommendedName>
</protein>
<feature type="chain" id="PRO_5023008925" description="Curli production assembly/transport component CsgG" evidence="1">
    <location>
        <begin position="31"/>
        <end position="212"/>
    </location>
</feature>
<comment type="caution">
    <text evidence="2">The sequence shown here is derived from an EMBL/GenBank/DDBJ whole genome shotgun (WGS) entry which is preliminary data.</text>
</comment>
<keyword evidence="1" id="KW-0732">Signal</keyword>
<keyword evidence="3" id="KW-1185">Reference proteome</keyword>
<name>A0A5D6W6R6_9FIRM</name>
<evidence type="ECO:0008006" key="4">
    <source>
        <dbReference type="Google" id="ProtNLM"/>
    </source>
</evidence>
<dbReference type="GO" id="GO:0030288">
    <property type="term" value="C:outer membrane-bounded periplasmic space"/>
    <property type="evidence" value="ECO:0007669"/>
    <property type="project" value="InterPro"/>
</dbReference>
<dbReference type="AlphaFoldDB" id="A0A5D6W6R6"/>
<evidence type="ECO:0000256" key="1">
    <source>
        <dbReference type="SAM" id="SignalP"/>
    </source>
</evidence>
<dbReference type="EMBL" id="VTOY01000002">
    <property type="protein sequence ID" value="TYZ23953.1"/>
    <property type="molecule type" value="Genomic_DNA"/>
</dbReference>
<dbReference type="Proteomes" id="UP000323646">
    <property type="component" value="Unassembled WGS sequence"/>
</dbReference>